<accession>A0A4D8RT26</accession>
<dbReference type="EMBL" id="CP032350">
    <property type="protein sequence ID" value="QCO19882.1"/>
    <property type="molecule type" value="Genomic_DNA"/>
</dbReference>
<dbReference type="AlphaFoldDB" id="A0A4D8RT26"/>
<dbReference type="RefSeq" id="WP_137143673.1">
    <property type="nucleotide sequence ID" value="NZ_CP032350.1"/>
</dbReference>
<sequence length="119" mass="13924">MPDAGAPQWTVRQVSLDQEVERLGFEGPFMVKLDTHGTEREILAGARRVLESCEVLVIEMYNYGRTAGVSPPCASMWKVWIPLHRHGEPMFRDHDRAFWQVDFFFVRKDRPEAVYPQFR</sequence>
<geneLocation type="plasmid" evidence="1">
    <name>p5</name>
</geneLocation>
<evidence type="ECO:0008006" key="3">
    <source>
        <dbReference type="Google" id="ProtNLM"/>
    </source>
</evidence>
<gene>
    <name evidence="1" type="ORF">D3869_32055</name>
</gene>
<protein>
    <recommendedName>
        <fullName evidence="3">FkbM family methyltransferase</fullName>
    </recommendedName>
</protein>
<dbReference type="SUPFAM" id="SSF53335">
    <property type="entry name" value="S-adenosyl-L-methionine-dependent methyltransferases"/>
    <property type="match status" value="1"/>
</dbReference>
<evidence type="ECO:0000313" key="2">
    <source>
        <dbReference type="Proteomes" id="UP000298693"/>
    </source>
</evidence>
<reference evidence="1 2" key="1">
    <citation type="submission" date="2018-09" db="EMBL/GenBank/DDBJ databases">
        <title>Whole genome based analysis of evolution and adaptive divergence in Indian and Brazilian strains of Azospirillum brasilense.</title>
        <authorList>
            <person name="Singh C."/>
            <person name="Tripathi A.K."/>
        </authorList>
    </citation>
    <scope>NUCLEOTIDE SEQUENCE [LARGE SCALE GENOMIC DNA]</scope>
    <source>
        <strain evidence="1 2">MTCC4039</strain>
        <plasmid evidence="1 2">p5</plasmid>
    </source>
</reference>
<dbReference type="Gene3D" id="3.40.50.150">
    <property type="entry name" value="Vaccinia Virus protein VP39"/>
    <property type="match status" value="1"/>
</dbReference>
<evidence type="ECO:0000313" key="1">
    <source>
        <dbReference type="EMBL" id="QCO19882.1"/>
    </source>
</evidence>
<proteinExistence type="predicted"/>
<dbReference type="InterPro" id="IPR029063">
    <property type="entry name" value="SAM-dependent_MTases_sf"/>
</dbReference>
<organism evidence="1 2">
    <name type="scientific">Azospirillum brasilense</name>
    <dbReference type="NCBI Taxonomy" id="192"/>
    <lineage>
        <taxon>Bacteria</taxon>
        <taxon>Pseudomonadati</taxon>
        <taxon>Pseudomonadota</taxon>
        <taxon>Alphaproteobacteria</taxon>
        <taxon>Rhodospirillales</taxon>
        <taxon>Azospirillaceae</taxon>
        <taxon>Azospirillum</taxon>
    </lineage>
</organism>
<dbReference type="Proteomes" id="UP000298693">
    <property type="component" value="Plasmid p5"/>
</dbReference>
<name>A0A4D8RT26_AZOBR</name>
<keyword evidence="1" id="KW-0614">Plasmid</keyword>